<dbReference type="Proteomes" id="UP001162131">
    <property type="component" value="Unassembled WGS sequence"/>
</dbReference>
<organism evidence="1 2">
    <name type="scientific">Blepharisma stoltei</name>
    <dbReference type="NCBI Taxonomy" id="1481888"/>
    <lineage>
        <taxon>Eukaryota</taxon>
        <taxon>Sar</taxon>
        <taxon>Alveolata</taxon>
        <taxon>Ciliophora</taxon>
        <taxon>Postciliodesmatophora</taxon>
        <taxon>Heterotrichea</taxon>
        <taxon>Heterotrichida</taxon>
        <taxon>Blepharismidae</taxon>
        <taxon>Blepharisma</taxon>
    </lineage>
</organism>
<sequence>MAHYKGVRGNAKLKMINPLSQLERSDLFIVFTSFTNPSNLAMQLSHKQNFWMKRSSADYSIFKDRFYLINLDNLSLAEDNKKSQVVCEALNVPENIKNITLTFPRIENSETWIPAIKEGIEQVLRGPRHKISLTVCLQSKELEILKYQFRDSSFYPEINVNELKRLKSHIFTKFLCNNCQEFAYKPYVTKCCYSIYCNVCAQNFWCRDCSNRCDFESNPAIKKLIEDSPYSCNCGIEVKIKEMDQHMLGCVSSLYRCKFEGCGFEGTQLDIMNHVFQSHSEVIIERMNEIKAIDMSKKSNYIQCRLCGEFSEDRCENCQKYLPISRSLQ</sequence>
<dbReference type="InterPro" id="IPR013083">
    <property type="entry name" value="Znf_RING/FYVE/PHD"/>
</dbReference>
<dbReference type="Gene3D" id="3.30.40.10">
    <property type="entry name" value="Zinc/RING finger domain, C3HC4 (zinc finger)"/>
    <property type="match status" value="1"/>
</dbReference>
<proteinExistence type="predicted"/>
<keyword evidence="2" id="KW-1185">Reference proteome</keyword>
<dbReference type="AlphaFoldDB" id="A0AAU9JSW6"/>
<gene>
    <name evidence="1" type="ORF">BSTOLATCC_MIC50941</name>
</gene>
<reference evidence="1" key="1">
    <citation type="submission" date="2021-09" db="EMBL/GenBank/DDBJ databases">
        <authorList>
            <consortium name="AG Swart"/>
            <person name="Singh M."/>
            <person name="Singh A."/>
            <person name="Seah K."/>
            <person name="Emmerich C."/>
        </authorList>
    </citation>
    <scope>NUCLEOTIDE SEQUENCE</scope>
    <source>
        <strain evidence="1">ATCC30299</strain>
    </source>
</reference>
<comment type="caution">
    <text evidence="1">The sequence shown here is derived from an EMBL/GenBank/DDBJ whole genome shotgun (WGS) entry which is preliminary data.</text>
</comment>
<name>A0AAU9JSW6_9CILI</name>
<dbReference type="SUPFAM" id="SSF49599">
    <property type="entry name" value="TRAF domain-like"/>
    <property type="match status" value="1"/>
</dbReference>
<dbReference type="EMBL" id="CAJZBQ010000051">
    <property type="protein sequence ID" value="CAG9330348.1"/>
    <property type="molecule type" value="Genomic_DNA"/>
</dbReference>
<evidence type="ECO:0000313" key="1">
    <source>
        <dbReference type="EMBL" id="CAG9330348.1"/>
    </source>
</evidence>
<evidence type="ECO:0000313" key="2">
    <source>
        <dbReference type="Proteomes" id="UP001162131"/>
    </source>
</evidence>
<accession>A0AAU9JSW6</accession>
<evidence type="ECO:0008006" key="3">
    <source>
        <dbReference type="Google" id="ProtNLM"/>
    </source>
</evidence>
<protein>
    <recommendedName>
        <fullName evidence="3">E3 ubiquitin-protein ligase</fullName>
    </recommendedName>
</protein>